<feature type="coiled-coil region" evidence="1">
    <location>
        <begin position="437"/>
        <end position="485"/>
    </location>
</feature>
<dbReference type="PROSITE" id="PS51222">
    <property type="entry name" value="DCD"/>
    <property type="match status" value="1"/>
</dbReference>
<dbReference type="OMA" id="LAYPDQH"/>
<dbReference type="Gene3D" id="2.120.10.80">
    <property type="entry name" value="Kelch-type beta propeller"/>
    <property type="match status" value="2"/>
</dbReference>
<feature type="region of interest" description="Disordered" evidence="2">
    <location>
        <begin position="267"/>
        <end position="302"/>
    </location>
</feature>
<dbReference type="InParanoid" id="A0A200R3C1"/>
<dbReference type="PANTHER" id="PTHR46034">
    <property type="match status" value="1"/>
</dbReference>
<dbReference type="InterPro" id="IPR013989">
    <property type="entry name" value="Dev_and_cell_death_domain"/>
</dbReference>
<dbReference type="InterPro" id="IPR015915">
    <property type="entry name" value="Kelch-typ_b-propeller"/>
</dbReference>
<dbReference type="Proteomes" id="UP000195402">
    <property type="component" value="Unassembled WGS sequence"/>
</dbReference>
<dbReference type="PANTHER" id="PTHR46034:SF7">
    <property type="entry name" value="INFLUENZA VIRUS NS1A-BINDING PROTEIN"/>
    <property type="match status" value="1"/>
</dbReference>
<dbReference type="SMART" id="SM00612">
    <property type="entry name" value="Kelch"/>
    <property type="match status" value="5"/>
</dbReference>
<comment type="caution">
    <text evidence="4">The sequence shown here is derived from an EMBL/GenBank/DDBJ whole genome shotgun (WGS) entry which is preliminary data.</text>
</comment>
<protein>
    <submittedName>
        <fullName evidence="4">Kelch repeat type 1</fullName>
    </submittedName>
</protein>
<evidence type="ECO:0000313" key="5">
    <source>
        <dbReference type="Proteomes" id="UP000195402"/>
    </source>
</evidence>
<evidence type="ECO:0000256" key="2">
    <source>
        <dbReference type="SAM" id="MobiDB-lite"/>
    </source>
</evidence>
<dbReference type="InterPro" id="IPR006652">
    <property type="entry name" value="Kelch_1"/>
</dbReference>
<keyword evidence="5" id="KW-1185">Reference proteome</keyword>
<reference evidence="4 5" key="1">
    <citation type="journal article" date="2017" name="Mol. Plant">
        <title>The Genome of Medicinal Plant Macleaya cordata Provides New Insights into Benzylisoquinoline Alkaloids Metabolism.</title>
        <authorList>
            <person name="Liu X."/>
            <person name="Liu Y."/>
            <person name="Huang P."/>
            <person name="Ma Y."/>
            <person name="Qing Z."/>
            <person name="Tang Q."/>
            <person name="Cao H."/>
            <person name="Cheng P."/>
            <person name="Zheng Y."/>
            <person name="Yuan Z."/>
            <person name="Zhou Y."/>
            <person name="Liu J."/>
            <person name="Tang Z."/>
            <person name="Zhuo Y."/>
            <person name="Zhang Y."/>
            <person name="Yu L."/>
            <person name="Huang J."/>
            <person name="Yang P."/>
            <person name="Peng Q."/>
            <person name="Zhang J."/>
            <person name="Jiang W."/>
            <person name="Zhang Z."/>
            <person name="Lin K."/>
            <person name="Ro D.K."/>
            <person name="Chen X."/>
            <person name="Xiong X."/>
            <person name="Shang Y."/>
            <person name="Huang S."/>
            <person name="Zeng J."/>
        </authorList>
    </citation>
    <scope>NUCLEOTIDE SEQUENCE [LARGE SCALE GENOMIC DNA]</scope>
    <source>
        <strain evidence="5">cv. BLH2017</strain>
        <tissue evidence="4">Root</tissue>
    </source>
</reference>
<evidence type="ECO:0000259" key="3">
    <source>
        <dbReference type="PROSITE" id="PS51222"/>
    </source>
</evidence>
<name>A0A200R3C1_MACCD</name>
<feature type="region of interest" description="Disordered" evidence="2">
    <location>
        <begin position="199"/>
        <end position="235"/>
    </location>
</feature>
<dbReference type="InterPro" id="IPR044832">
    <property type="entry name" value="NRP-like"/>
</dbReference>
<evidence type="ECO:0000256" key="1">
    <source>
        <dbReference type="SAM" id="Coils"/>
    </source>
</evidence>
<dbReference type="Pfam" id="PF01344">
    <property type="entry name" value="Kelch_1"/>
    <property type="match status" value="4"/>
</dbReference>
<evidence type="ECO:0000313" key="4">
    <source>
        <dbReference type="EMBL" id="OVA17211.1"/>
    </source>
</evidence>
<organism evidence="4 5">
    <name type="scientific">Macleaya cordata</name>
    <name type="common">Five-seeded plume-poppy</name>
    <name type="synonym">Bocconia cordata</name>
    <dbReference type="NCBI Taxonomy" id="56857"/>
    <lineage>
        <taxon>Eukaryota</taxon>
        <taxon>Viridiplantae</taxon>
        <taxon>Streptophyta</taxon>
        <taxon>Embryophyta</taxon>
        <taxon>Tracheophyta</taxon>
        <taxon>Spermatophyta</taxon>
        <taxon>Magnoliopsida</taxon>
        <taxon>Ranunculales</taxon>
        <taxon>Papaveraceae</taxon>
        <taxon>Papaveroideae</taxon>
        <taxon>Macleaya</taxon>
    </lineage>
</organism>
<dbReference type="SMART" id="SM00767">
    <property type="entry name" value="DCD"/>
    <property type="match status" value="1"/>
</dbReference>
<dbReference type="OrthoDB" id="45365at2759"/>
<dbReference type="AlphaFoldDB" id="A0A200R3C1"/>
<feature type="domain" description="DCD" evidence="3">
    <location>
        <begin position="61"/>
        <end position="194"/>
    </location>
</feature>
<proteinExistence type="predicted"/>
<keyword evidence="1" id="KW-0175">Coiled coil</keyword>
<gene>
    <name evidence="4" type="ORF">BVC80_1837g5</name>
</gene>
<dbReference type="SUPFAM" id="SSF117281">
    <property type="entry name" value="Kelch motif"/>
    <property type="match status" value="1"/>
</dbReference>
<dbReference type="EMBL" id="MVGT01000438">
    <property type="protein sequence ID" value="OVA17211.1"/>
    <property type="molecule type" value="Genomic_DNA"/>
</dbReference>
<dbReference type="STRING" id="56857.A0A200R3C1"/>
<sequence length="804" mass="89486">MKKHSFVCVFSETSVLFFSDHPSCKIMGVGRKTQTFTLVERNQQTSGTVNNSVTARNLRKNDLGGVIFGCTHYTMKECLSNQIFGLPSTHFSYIKNIKPGLPLFLFNYSDRKLHGIFEAASNGDMNINPYGWSADGSERTQYPAQVRIHIRMQCQPLSEKQYKPIINDNYYTQIHFWFELDHAQTGGLISLFEASPMSGSAISRSPKTAPKWKSLPKPIINHDKKLEREDSWPSDDDFARSDHVSIGTWSPSLFPHTSSKWDILRNHLDPDASNDDDPDASNADEDEDSRPSISEVDVSCGGQTNMESGSLCATLCVDENQMLQPHLDKVEVENEEELVYLKLKQLVLDREQSKSHPIGDEENIVVSCEANVTINDDENVVVPCEANVTIDDDENIVVPCEANVTPFEYDCAPEASTFSAETDEEVSVNSSYLQPLIDQLRQEVEELRASSLEQLQKTLLLEKKLTESEIQVQQLKVRVQELESQLVPSSTCVDEPLNQSSVICETLEESLDEPPVGANELVFLIGGYDGNSWLAALDCYSPSRDSIKSLKPMSSIRSYASAAALNGDIYVFGGGDGNNLWYDTVESYNPLRNEWTLRPSLIQRKGSLAGASLHGKIFAIGGGNGIECFSDVEMFDPAVGRWIHTQSMLQKRFSCAAAELNGVIYAVGGFDGDYNYLKSAERFDPREVVSWSRLPNLNTSRACHSLVVLNEKLYALGGYDGTKMIPSVEVFDPRMDSWIEGDKMKESRGYSIAAVIGQSIFVISGLREGKMMTNTVEFYKEGHGWSVANMKGVGQRCFCTGIVL</sequence>
<feature type="compositionally biased region" description="Acidic residues" evidence="2">
    <location>
        <begin position="272"/>
        <end position="288"/>
    </location>
</feature>
<feature type="compositionally biased region" description="Basic and acidic residues" evidence="2">
    <location>
        <begin position="220"/>
        <end position="235"/>
    </location>
</feature>
<dbReference type="GO" id="GO:0034976">
    <property type="term" value="P:response to endoplasmic reticulum stress"/>
    <property type="evidence" value="ECO:0007669"/>
    <property type="project" value="InterPro"/>
</dbReference>
<accession>A0A200R3C1</accession>
<dbReference type="FunCoup" id="A0A200R3C1">
    <property type="interactions" value="513"/>
</dbReference>
<dbReference type="Pfam" id="PF10539">
    <property type="entry name" value="Dev_Cell_Death"/>
    <property type="match status" value="1"/>
</dbReference>